<dbReference type="InterPro" id="IPR013249">
    <property type="entry name" value="RNA_pol_sigma70_r4_t2"/>
</dbReference>
<dbReference type="NCBIfam" id="TIGR02937">
    <property type="entry name" value="sigma70-ECF"/>
    <property type="match status" value="1"/>
</dbReference>
<evidence type="ECO:0000313" key="9">
    <source>
        <dbReference type="Proteomes" id="UP001367922"/>
    </source>
</evidence>
<dbReference type="InterPro" id="IPR036388">
    <property type="entry name" value="WH-like_DNA-bd_sf"/>
</dbReference>
<dbReference type="Proteomes" id="UP001367922">
    <property type="component" value="Unassembled WGS sequence"/>
</dbReference>
<evidence type="ECO:0000256" key="1">
    <source>
        <dbReference type="ARBA" id="ARBA00010641"/>
    </source>
</evidence>
<dbReference type="SUPFAM" id="SSF88659">
    <property type="entry name" value="Sigma3 and sigma4 domains of RNA polymerase sigma factors"/>
    <property type="match status" value="1"/>
</dbReference>
<reference evidence="8 9" key="1">
    <citation type="submission" date="2024-01" db="EMBL/GenBank/DDBJ databases">
        <title>Seven novel Bacillus-like species.</title>
        <authorList>
            <person name="Liu G."/>
        </authorList>
    </citation>
    <scope>NUCLEOTIDE SEQUENCE [LARGE SCALE GENOMIC DNA]</scope>
    <source>
        <strain evidence="8 9">FJAT-53711</strain>
    </source>
</reference>
<gene>
    <name evidence="8" type="ORF">WAX78_02790</name>
</gene>
<dbReference type="Gene3D" id="1.10.1740.10">
    <property type="match status" value="1"/>
</dbReference>
<comment type="similarity">
    <text evidence="1">Belongs to the sigma-70 factor family. ECF subfamily.</text>
</comment>
<dbReference type="PANTHER" id="PTHR43133">
    <property type="entry name" value="RNA POLYMERASE ECF-TYPE SIGMA FACTO"/>
    <property type="match status" value="1"/>
</dbReference>
<comment type="caution">
    <text evidence="8">The sequence shown here is derived from an EMBL/GenBank/DDBJ whole genome shotgun (WGS) entry which is preliminary data.</text>
</comment>
<keyword evidence="9" id="KW-1185">Reference proteome</keyword>
<dbReference type="Gene3D" id="1.10.10.10">
    <property type="entry name" value="Winged helix-like DNA-binding domain superfamily/Winged helix DNA-binding domain"/>
    <property type="match status" value="1"/>
</dbReference>
<accession>A0ABU8FTQ6</accession>
<dbReference type="InterPro" id="IPR013324">
    <property type="entry name" value="RNA_pol_sigma_r3/r4-like"/>
</dbReference>
<evidence type="ECO:0000256" key="5">
    <source>
        <dbReference type="ARBA" id="ARBA00023163"/>
    </source>
</evidence>
<evidence type="ECO:0000259" key="6">
    <source>
        <dbReference type="Pfam" id="PF04542"/>
    </source>
</evidence>
<protein>
    <submittedName>
        <fullName evidence="8">Sigma-70 family RNA polymerase sigma factor</fullName>
    </submittedName>
</protein>
<organism evidence="8 9">
    <name type="scientific">Bacillus yunxiaonensis</name>
    <dbReference type="NCBI Taxonomy" id="3127665"/>
    <lineage>
        <taxon>Bacteria</taxon>
        <taxon>Bacillati</taxon>
        <taxon>Bacillota</taxon>
        <taxon>Bacilli</taxon>
        <taxon>Bacillales</taxon>
        <taxon>Bacillaceae</taxon>
        <taxon>Bacillus</taxon>
    </lineage>
</organism>
<sequence length="188" mass="21900">MKSNDTNFIRRLQRQKEDALEFIVDTYLPLIKGITYKILAPLENKGVIEECVNDIFLSIWNNSKKFHGDQADFKKWICAIAKFKAIDYYRKSVTNVELPQNYMDLNAEKSVEDELILIENRNELIKLINQLEPVDREIFIMKFLLGLKTEDIAEKFGLTRAAIDNRIYRGKKKLHRNATNLNFGGSVV</sequence>
<dbReference type="EMBL" id="JBAWSV010000001">
    <property type="protein sequence ID" value="MEI4828388.1"/>
    <property type="molecule type" value="Genomic_DNA"/>
</dbReference>
<dbReference type="InterPro" id="IPR014284">
    <property type="entry name" value="RNA_pol_sigma-70_dom"/>
</dbReference>
<keyword evidence="5" id="KW-0804">Transcription</keyword>
<dbReference type="InterPro" id="IPR007627">
    <property type="entry name" value="RNA_pol_sigma70_r2"/>
</dbReference>
<keyword evidence="4" id="KW-0238">DNA-binding</keyword>
<keyword evidence="2" id="KW-0805">Transcription regulation</keyword>
<dbReference type="PANTHER" id="PTHR43133:SF8">
    <property type="entry name" value="RNA POLYMERASE SIGMA FACTOR HI_1459-RELATED"/>
    <property type="match status" value="1"/>
</dbReference>
<dbReference type="Pfam" id="PF04542">
    <property type="entry name" value="Sigma70_r2"/>
    <property type="match status" value="1"/>
</dbReference>
<proteinExistence type="inferred from homology"/>
<evidence type="ECO:0000256" key="4">
    <source>
        <dbReference type="ARBA" id="ARBA00023125"/>
    </source>
</evidence>
<dbReference type="SUPFAM" id="SSF88946">
    <property type="entry name" value="Sigma2 domain of RNA polymerase sigma factors"/>
    <property type="match status" value="1"/>
</dbReference>
<evidence type="ECO:0000259" key="7">
    <source>
        <dbReference type="Pfam" id="PF08281"/>
    </source>
</evidence>
<dbReference type="CDD" id="cd06171">
    <property type="entry name" value="Sigma70_r4"/>
    <property type="match status" value="1"/>
</dbReference>
<feature type="domain" description="RNA polymerase sigma-70 region 2" evidence="6">
    <location>
        <begin position="24"/>
        <end position="91"/>
    </location>
</feature>
<dbReference type="RefSeq" id="WP_336480773.1">
    <property type="nucleotide sequence ID" value="NZ_JBAWSV010000001.1"/>
</dbReference>
<evidence type="ECO:0000256" key="3">
    <source>
        <dbReference type="ARBA" id="ARBA00023082"/>
    </source>
</evidence>
<dbReference type="InterPro" id="IPR013325">
    <property type="entry name" value="RNA_pol_sigma_r2"/>
</dbReference>
<evidence type="ECO:0000256" key="2">
    <source>
        <dbReference type="ARBA" id="ARBA00023015"/>
    </source>
</evidence>
<keyword evidence="3" id="KW-0731">Sigma factor</keyword>
<evidence type="ECO:0000313" key="8">
    <source>
        <dbReference type="EMBL" id="MEI4828388.1"/>
    </source>
</evidence>
<dbReference type="Pfam" id="PF08281">
    <property type="entry name" value="Sigma70_r4_2"/>
    <property type="match status" value="1"/>
</dbReference>
<dbReference type="InterPro" id="IPR039425">
    <property type="entry name" value="RNA_pol_sigma-70-like"/>
</dbReference>
<feature type="domain" description="RNA polymerase sigma factor 70 region 4 type 2" evidence="7">
    <location>
        <begin position="122"/>
        <end position="174"/>
    </location>
</feature>
<name>A0ABU8FTQ6_9BACI</name>